<dbReference type="PANTHER" id="PTHR47018">
    <property type="entry name" value="CXC DOMAIN-CONTAINING PROTEIN-RELATED"/>
    <property type="match status" value="1"/>
</dbReference>
<reference evidence="2" key="1">
    <citation type="submission" date="2023-01" db="EMBL/GenBank/DDBJ databases">
        <title>Key to firefly adult light organ development and bioluminescence: homeobox transcription factors regulate luciferase expression and transportation to peroxisome.</title>
        <authorList>
            <person name="Fu X."/>
        </authorList>
    </citation>
    <scope>NUCLEOTIDE SEQUENCE [LARGE SCALE GENOMIC DNA]</scope>
</reference>
<comment type="caution">
    <text evidence="1">The sequence shown here is derived from an EMBL/GenBank/DDBJ whole genome shotgun (WGS) entry which is preliminary data.</text>
</comment>
<keyword evidence="2" id="KW-1185">Reference proteome</keyword>
<protein>
    <submittedName>
        <fullName evidence="1">Uncharacterized protein</fullName>
    </submittedName>
</protein>
<sequence>MHRRRISVSLNRIREVTSSLCHLTVNRAKEEGLLCPNNILKDVFVIGVYNNIDHNLSSNTSGSFHGTSMSVFQTPSDEQPGECRNFQTSYECDKPTLNGYYLPESFATVPNVFLIQKEPEVPNHNITSSHMSASETREYEAESDWLNHVLHSLSKPSQEGIRFHASYDDDLFCNFDDHTL</sequence>
<organism evidence="1 2">
    <name type="scientific">Aquatica leii</name>
    <dbReference type="NCBI Taxonomy" id="1421715"/>
    <lineage>
        <taxon>Eukaryota</taxon>
        <taxon>Metazoa</taxon>
        <taxon>Ecdysozoa</taxon>
        <taxon>Arthropoda</taxon>
        <taxon>Hexapoda</taxon>
        <taxon>Insecta</taxon>
        <taxon>Pterygota</taxon>
        <taxon>Neoptera</taxon>
        <taxon>Endopterygota</taxon>
        <taxon>Coleoptera</taxon>
        <taxon>Polyphaga</taxon>
        <taxon>Elateriformia</taxon>
        <taxon>Elateroidea</taxon>
        <taxon>Lampyridae</taxon>
        <taxon>Luciolinae</taxon>
        <taxon>Aquatica</taxon>
    </lineage>
</organism>
<dbReference type="PANTHER" id="PTHR47018:SF4">
    <property type="match status" value="1"/>
</dbReference>
<gene>
    <name evidence="1" type="ORF">RN001_006807</name>
</gene>
<proteinExistence type="predicted"/>
<dbReference type="EMBL" id="JARPUR010000002">
    <property type="protein sequence ID" value="KAK4883488.1"/>
    <property type="molecule type" value="Genomic_DNA"/>
</dbReference>
<dbReference type="Proteomes" id="UP001353858">
    <property type="component" value="Unassembled WGS sequence"/>
</dbReference>
<evidence type="ECO:0000313" key="2">
    <source>
        <dbReference type="Proteomes" id="UP001353858"/>
    </source>
</evidence>
<accession>A0AAN7QLC5</accession>
<dbReference type="AlphaFoldDB" id="A0AAN7QLC5"/>
<name>A0AAN7QLC5_9COLE</name>
<evidence type="ECO:0000313" key="1">
    <source>
        <dbReference type="EMBL" id="KAK4883488.1"/>
    </source>
</evidence>